<proteinExistence type="predicted"/>
<name>A0AAW8JPQ9_9GAMM</name>
<accession>A0AAW8JPQ9</accession>
<protein>
    <recommendedName>
        <fullName evidence="3">Peptidase</fullName>
    </recommendedName>
</protein>
<reference evidence="1" key="1">
    <citation type="submission" date="2023-08" db="EMBL/GenBank/DDBJ databases">
        <title>Emergence of clinically-relevant ST2 carbapenem-resistant Acinetobacter baumannii strains in hospital sewages in Zhejiang, East of China.</title>
        <authorList>
            <person name="Kaichao C."/>
            <person name="Zhang R."/>
        </authorList>
    </citation>
    <scope>NUCLEOTIDE SEQUENCE</scope>
    <source>
        <strain evidence="1">M-SY-60</strain>
    </source>
</reference>
<comment type="caution">
    <text evidence="1">The sequence shown here is derived from an EMBL/GenBank/DDBJ whole genome shotgun (WGS) entry which is preliminary data.</text>
</comment>
<sequence length="211" mass="24365">MTFIIAIQSSDSIILSADNRAISTDSNQKITIHPQENIGKMATWNQGAITGTGDCVTFQRMTNKLKINQDIGQLPAMLKEYCSIRKNEIGMHEQIDKTVIIYSYLEGLNPKLQFIHHDQGEIIKHDLQENGLQLFMYKDEIGDILENLKQLQKSIKPRYCFETNEAWMSYYLIQFSEIYRTQSLHDESVSSSFDIFFQTAYEKVHKHVASC</sequence>
<dbReference type="Proteomes" id="UP001243195">
    <property type="component" value="Unassembled WGS sequence"/>
</dbReference>
<dbReference type="RefSeq" id="WP_308956267.1">
    <property type="nucleotide sequence ID" value="NZ_JAVICY010000014.1"/>
</dbReference>
<organism evidence="1 2">
    <name type="scientific">Acinetobacter gerneri</name>
    <dbReference type="NCBI Taxonomy" id="202952"/>
    <lineage>
        <taxon>Bacteria</taxon>
        <taxon>Pseudomonadati</taxon>
        <taxon>Pseudomonadota</taxon>
        <taxon>Gammaproteobacteria</taxon>
        <taxon>Moraxellales</taxon>
        <taxon>Moraxellaceae</taxon>
        <taxon>Acinetobacter</taxon>
    </lineage>
</organism>
<dbReference type="EMBL" id="JAVIDA010000035">
    <property type="protein sequence ID" value="MDQ9073160.1"/>
    <property type="molecule type" value="Genomic_DNA"/>
</dbReference>
<evidence type="ECO:0008006" key="3">
    <source>
        <dbReference type="Google" id="ProtNLM"/>
    </source>
</evidence>
<gene>
    <name evidence="1" type="ORF">RFH51_17050</name>
</gene>
<evidence type="ECO:0000313" key="1">
    <source>
        <dbReference type="EMBL" id="MDQ9073160.1"/>
    </source>
</evidence>
<dbReference type="AlphaFoldDB" id="A0AAW8JPQ9"/>
<evidence type="ECO:0000313" key="2">
    <source>
        <dbReference type="Proteomes" id="UP001243195"/>
    </source>
</evidence>